<evidence type="ECO:0000313" key="2">
    <source>
        <dbReference type="EMBL" id="KAE9049467.1"/>
    </source>
</evidence>
<evidence type="ECO:0000313" key="3">
    <source>
        <dbReference type="EMBL" id="KAE9347195.1"/>
    </source>
</evidence>
<evidence type="ECO:0000313" key="1">
    <source>
        <dbReference type="EMBL" id="KAE8980527.1"/>
    </source>
</evidence>
<dbReference type="Proteomes" id="UP000435112">
    <property type="component" value="Unassembled WGS sequence"/>
</dbReference>
<name>A0A6A3NVA2_9STRA</name>
<dbReference type="EMBL" id="QXFV01000121">
    <property type="protein sequence ID" value="KAE9049467.1"/>
    <property type="molecule type" value="Genomic_DNA"/>
</dbReference>
<dbReference type="EMBL" id="QXFT01000325">
    <property type="protein sequence ID" value="KAE9347195.1"/>
    <property type="molecule type" value="Genomic_DNA"/>
</dbReference>
<dbReference type="AlphaFoldDB" id="A0A6A3NVA2"/>
<sequence>MTPRPSSHTAPSQLARSAVTATAWLWLGVAYSDAATGAWRRVLCCSERLWTPVN</sequence>
<dbReference type="Proteomes" id="UP000429607">
    <property type="component" value="Unassembled WGS sequence"/>
</dbReference>
<proteinExistence type="predicted"/>
<gene>
    <name evidence="2" type="ORF">PR001_g3286</name>
    <name evidence="1" type="ORF">PR002_g24095</name>
    <name evidence="3" type="ORF">PR003_g7045</name>
</gene>
<dbReference type="OrthoDB" id="10269862at2759"/>
<protein>
    <submittedName>
        <fullName evidence="2">Uncharacterized protein</fullName>
    </submittedName>
</protein>
<comment type="caution">
    <text evidence="2">The sequence shown here is derived from an EMBL/GenBank/DDBJ whole genome shotgun (WGS) entry which is preliminary data.</text>
</comment>
<accession>A0A6A3NVA2</accession>
<dbReference type="Proteomes" id="UP000434957">
    <property type="component" value="Unassembled WGS sequence"/>
</dbReference>
<evidence type="ECO:0000313" key="6">
    <source>
        <dbReference type="Proteomes" id="UP000435112"/>
    </source>
</evidence>
<organism evidence="2 4">
    <name type="scientific">Phytophthora rubi</name>
    <dbReference type="NCBI Taxonomy" id="129364"/>
    <lineage>
        <taxon>Eukaryota</taxon>
        <taxon>Sar</taxon>
        <taxon>Stramenopiles</taxon>
        <taxon>Oomycota</taxon>
        <taxon>Peronosporomycetes</taxon>
        <taxon>Peronosporales</taxon>
        <taxon>Peronosporaceae</taxon>
        <taxon>Phytophthora</taxon>
    </lineage>
</organism>
<evidence type="ECO:0000313" key="4">
    <source>
        <dbReference type="Proteomes" id="UP000429607"/>
    </source>
</evidence>
<dbReference type="EMBL" id="QXFU01002883">
    <property type="protein sequence ID" value="KAE8980527.1"/>
    <property type="molecule type" value="Genomic_DNA"/>
</dbReference>
<evidence type="ECO:0000313" key="5">
    <source>
        <dbReference type="Proteomes" id="UP000434957"/>
    </source>
</evidence>
<reference evidence="4 6" key="1">
    <citation type="submission" date="2018-09" db="EMBL/GenBank/DDBJ databases">
        <title>Genomic investigation of the strawberry pathogen Phytophthora fragariae indicates pathogenicity is determined by transcriptional variation in three key races.</title>
        <authorList>
            <person name="Adams T.M."/>
            <person name="Armitage A.D."/>
            <person name="Sobczyk M.K."/>
            <person name="Bates H.J."/>
            <person name="Dunwell J.M."/>
            <person name="Nellist C.F."/>
            <person name="Harrison R.J."/>
        </authorList>
    </citation>
    <scope>NUCLEOTIDE SEQUENCE [LARGE SCALE GENOMIC DNA]</scope>
    <source>
        <strain evidence="2 4">SCRP249</strain>
        <strain evidence="1 6">SCRP324</strain>
        <strain evidence="3 5">SCRP333</strain>
    </source>
</reference>
<keyword evidence="5" id="KW-1185">Reference proteome</keyword>